<dbReference type="InterPro" id="IPR038099">
    <property type="entry name" value="BldD-like_C_sf"/>
</dbReference>
<dbReference type="EMBL" id="CAEZUJ010000005">
    <property type="protein sequence ID" value="CAB4592169.1"/>
    <property type="molecule type" value="Genomic_DNA"/>
</dbReference>
<dbReference type="CDD" id="cd00093">
    <property type="entry name" value="HTH_XRE"/>
    <property type="match status" value="1"/>
</dbReference>
<dbReference type="Gene3D" id="1.10.10.1930">
    <property type="match status" value="1"/>
</dbReference>
<dbReference type="InterPro" id="IPR001387">
    <property type="entry name" value="Cro/C1-type_HTH"/>
</dbReference>
<dbReference type="GO" id="GO:0003677">
    <property type="term" value="F:DNA binding"/>
    <property type="evidence" value="ECO:0007669"/>
    <property type="project" value="InterPro"/>
</dbReference>
<dbReference type="PROSITE" id="PS50943">
    <property type="entry name" value="HTH_CROC1"/>
    <property type="match status" value="1"/>
</dbReference>
<dbReference type="EMBL" id="CAEZZS010000014">
    <property type="protein sequence ID" value="CAB4772840.1"/>
    <property type="molecule type" value="Genomic_DNA"/>
</dbReference>
<accession>A0A6J6FWT3</accession>
<name>A0A6J6FWT3_9ZZZZ</name>
<sequence>MEEIKKQAAQELGARLRIIRKSQKMSLQEVEKRSNGHWKAVVIGSYERADRALSVGKLAELLHFYQVPISSCFSMPSTGKVEIRQLILDLHKFRNMGELGEQVAPAQRYISAITTKREDWNGQMLSLRKSDLETLAILFETSEVALFEQFEKWGVLIHPLQQA</sequence>
<reference evidence="2" key="1">
    <citation type="submission" date="2020-05" db="EMBL/GenBank/DDBJ databases">
        <authorList>
            <person name="Chiriac C."/>
            <person name="Salcher M."/>
            <person name="Ghai R."/>
            <person name="Kavagutti S V."/>
        </authorList>
    </citation>
    <scope>NUCLEOTIDE SEQUENCE</scope>
</reference>
<dbReference type="Gene3D" id="1.10.260.40">
    <property type="entry name" value="lambda repressor-like DNA-binding domains"/>
    <property type="match status" value="1"/>
</dbReference>
<proteinExistence type="predicted"/>
<dbReference type="InterPro" id="IPR010982">
    <property type="entry name" value="Lambda_DNA-bd_dom_sf"/>
</dbReference>
<organism evidence="2">
    <name type="scientific">freshwater metagenome</name>
    <dbReference type="NCBI Taxonomy" id="449393"/>
    <lineage>
        <taxon>unclassified sequences</taxon>
        <taxon>metagenomes</taxon>
        <taxon>ecological metagenomes</taxon>
    </lineage>
</organism>
<dbReference type="InterPro" id="IPR037664">
    <property type="entry name" value="BldD_C"/>
</dbReference>
<protein>
    <submittedName>
        <fullName evidence="2">Unannotated protein</fullName>
    </submittedName>
</protein>
<evidence type="ECO:0000313" key="5">
    <source>
        <dbReference type="EMBL" id="CAB4875521.1"/>
    </source>
</evidence>
<dbReference type="EMBL" id="CAEZXH010000030">
    <property type="protein sequence ID" value="CAB4682256.1"/>
    <property type="molecule type" value="Genomic_DNA"/>
</dbReference>
<dbReference type="SUPFAM" id="SSF47413">
    <property type="entry name" value="lambda repressor-like DNA-binding domains"/>
    <property type="match status" value="1"/>
</dbReference>
<evidence type="ECO:0000259" key="1">
    <source>
        <dbReference type="PROSITE" id="PS50943"/>
    </source>
</evidence>
<dbReference type="CDD" id="cd16837">
    <property type="entry name" value="BldD_C_like"/>
    <property type="match status" value="1"/>
</dbReference>
<evidence type="ECO:0000313" key="4">
    <source>
        <dbReference type="EMBL" id="CAB4772840.1"/>
    </source>
</evidence>
<dbReference type="GO" id="GO:0045892">
    <property type="term" value="P:negative regulation of DNA-templated transcription"/>
    <property type="evidence" value="ECO:0007669"/>
    <property type="project" value="InterPro"/>
</dbReference>
<evidence type="ECO:0000313" key="3">
    <source>
        <dbReference type="EMBL" id="CAB4682256.1"/>
    </source>
</evidence>
<dbReference type="SMART" id="SM00530">
    <property type="entry name" value="HTH_XRE"/>
    <property type="match status" value="1"/>
</dbReference>
<dbReference type="AlphaFoldDB" id="A0A6J6FWT3"/>
<evidence type="ECO:0000313" key="2">
    <source>
        <dbReference type="EMBL" id="CAB4592169.1"/>
    </source>
</evidence>
<feature type="domain" description="HTH cro/C1-type" evidence="1">
    <location>
        <begin position="16"/>
        <end position="72"/>
    </location>
</feature>
<dbReference type="Pfam" id="PF21179">
    <property type="entry name" value="BldD-like_C"/>
    <property type="match status" value="1"/>
</dbReference>
<dbReference type="EMBL" id="CAFBLI010000115">
    <property type="protein sequence ID" value="CAB4875521.1"/>
    <property type="molecule type" value="Genomic_DNA"/>
</dbReference>
<dbReference type="Pfam" id="PF01381">
    <property type="entry name" value="HTH_3"/>
    <property type="match status" value="1"/>
</dbReference>
<gene>
    <name evidence="2" type="ORF">UFOPK1811_00237</name>
    <name evidence="3" type="ORF">UFOPK2360_00643</name>
    <name evidence="4" type="ORF">UFOPK2922_00462</name>
    <name evidence="5" type="ORF">UFOPK3306_01182</name>
</gene>